<sequence>MKYKILPVLFIIIFLLQISSIKCITINALTFLYPGKEELYYSLIDAFNQYSIKKNLDIIVDLTILSDDNSSAEVNNVYTSVDSLLKKKSKKYDIYIYLATYSEQYGPHFVDLSEWIQKENIDLYDSKLVKDSCLYDNKIIGLPISIDVSALYSNTGLLEKYGEKIPKTWDELLRISKHIVNEEKKLNNTNLIAYNGLFSDNDSGNSSLYEFVNSYRDSNEQSYPEPRSNKTIEAIKMIKKLKEEIGSGLL</sequence>
<reference evidence="1 2" key="1">
    <citation type="submission" date="2016-08" db="EMBL/GenBank/DDBJ databases">
        <title>A Parts List for Fungal Cellulosomes Revealed by Comparative Genomics.</title>
        <authorList>
            <consortium name="DOE Joint Genome Institute"/>
            <person name="Haitjema C.H."/>
            <person name="Gilmore S.P."/>
            <person name="Henske J.K."/>
            <person name="Solomon K.V."/>
            <person name="De Groot R."/>
            <person name="Kuo A."/>
            <person name="Mondo S.J."/>
            <person name="Salamov A.A."/>
            <person name="Labutti K."/>
            <person name="Zhao Z."/>
            <person name="Chiniquy J."/>
            <person name="Barry K."/>
            <person name="Brewer H.M."/>
            <person name="Purvine S.O."/>
            <person name="Wright A.T."/>
            <person name="Boxma B."/>
            <person name="Van Alen T."/>
            <person name="Hackstein J.H."/>
            <person name="Baker S.E."/>
            <person name="Grigoriev I.V."/>
            <person name="O'Malley M.A."/>
        </authorList>
    </citation>
    <scope>NUCLEOTIDE SEQUENCE [LARGE SCALE GENOMIC DNA]</scope>
    <source>
        <strain evidence="1 2">S4</strain>
    </source>
</reference>
<dbReference type="PANTHER" id="PTHR43649">
    <property type="entry name" value="ARABINOSE-BINDING PROTEIN-RELATED"/>
    <property type="match status" value="1"/>
</dbReference>
<keyword evidence="2" id="KW-1185">Reference proteome</keyword>
<organism evidence="1 2">
    <name type="scientific">Anaeromyces robustus</name>
    <dbReference type="NCBI Taxonomy" id="1754192"/>
    <lineage>
        <taxon>Eukaryota</taxon>
        <taxon>Fungi</taxon>
        <taxon>Fungi incertae sedis</taxon>
        <taxon>Chytridiomycota</taxon>
        <taxon>Chytridiomycota incertae sedis</taxon>
        <taxon>Neocallimastigomycetes</taxon>
        <taxon>Neocallimastigales</taxon>
        <taxon>Neocallimastigaceae</taxon>
        <taxon>Anaeromyces</taxon>
    </lineage>
</organism>
<dbReference type="InterPro" id="IPR006059">
    <property type="entry name" value="SBP"/>
</dbReference>
<evidence type="ECO:0008006" key="3">
    <source>
        <dbReference type="Google" id="ProtNLM"/>
    </source>
</evidence>
<accession>A0A1Y1X0X0</accession>
<dbReference type="Proteomes" id="UP000193944">
    <property type="component" value="Unassembled WGS sequence"/>
</dbReference>
<dbReference type="Pfam" id="PF01547">
    <property type="entry name" value="SBP_bac_1"/>
    <property type="match status" value="1"/>
</dbReference>
<gene>
    <name evidence="1" type="ORF">BCR32DRAFT_246384</name>
</gene>
<protein>
    <recommendedName>
        <fullName evidence="3">Periplasmic binding protein-like II</fullName>
    </recommendedName>
</protein>
<dbReference type="Gene3D" id="3.40.190.10">
    <property type="entry name" value="Periplasmic binding protein-like II"/>
    <property type="match status" value="1"/>
</dbReference>
<dbReference type="EMBL" id="MCFG01000175">
    <property type="protein sequence ID" value="ORX79451.1"/>
    <property type="molecule type" value="Genomic_DNA"/>
</dbReference>
<dbReference type="InterPro" id="IPR050490">
    <property type="entry name" value="Bact_solute-bd_prot1"/>
</dbReference>
<comment type="caution">
    <text evidence="1">The sequence shown here is derived from an EMBL/GenBank/DDBJ whole genome shotgun (WGS) entry which is preliminary data.</text>
</comment>
<name>A0A1Y1X0X0_9FUNG</name>
<reference evidence="1 2" key="2">
    <citation type="submission" date="2016-08" db="EMBL/GenBank/DDBJ databases">
        <title>Pervasive Adenine N6-methylation of Active Genes in Fungi.</title>
        <authorList>
            <consortium name="DOE Joint Genome Institute"/>
            <person name="Mondo S.J."/>
            <person name="Dannebaum R.O."/>
            <person name="Kuo R.C."/>
            <person name="Labutti K."/>
            <person name="Haridas S."/>
            <person name="Kuo A."/>
            <person name="Salamov A."/>
            <person name="Ahrendt S.R."/>
            <person name="Lipzen A."/>
            <person name="Sullivan W."/>
            <person name="Andreopoulos W.B."/>
            <person name="Clum A."/>
            <person name="Lindquist E."/>
            <person name="Daum C."/>
            <person name="Ramamoorthy G.K."/>
            <person name="Gryganskyi A."/>
            <person name="Culley D."/>
            <person name="Magnuson J.K."/>
            <person name="James T.Y."/>
            <person name="O'Malley M.A."/>
            <person name="Stajich J.E."/>
            <person name="Spatafora J.W."/>
            <person name="Visel A."/>
            <person name="Grigoriev I.V."/>
        </authorList>
    </citation>
    <scope>NUCLEOTIDE SEQUENCE [LARGE SCALE GENOMIC DNA]</scope>
    <source>
        <strain evidence="1 2">S4</strain>
    </source>
</reference>
<evidence type="ECO:0000313" key="2">
    <source>
        <dbReference type="Proteomes" id="UP000193944"/>
    </source>
</evidence>
<proteinExistence type="predicted"/>
<dbReference type="AlphaFoldDB" id="A0A1Y1X0X0"/>
<dbReference type="SUPFAM" id="SSF53850">
    <property type="entry name" value="Periplasmic binding protein-like II"/>
    <property type="match status" value="1"/>
</dbReference>
<evidence type="ECO:0000313" key="1">
    <source>
        <dbReference type="EMBL" id="ORX79451.1"/>
    </source>
</evidence>
<dbReference type="OrthoDB" id="2157358at2759"/>